<dbReference type="Proteomes" id="UP001652432">
    <property type="component" value="Unassembled WGS sequence"/>
</dbReference>
<sequence>MKQLFTYTGIQIRNEFWNSYDDMNAKILERI</sequence>
<proteinExistence type="predicted"/>
<keyword evidence="2" id="KW-1185">Reference proteome</keyword>
<evidence type="ECO:0000313" key="2">
    <source>
        <dbReference type="Proteomes" id="UP001652432"/>
    </source>
</evidence>
<protein>
    <submittedName>
        <fullName evidence="1">Uncharacterized protein</fullName>
    </submittedName>
</protein>
<gene>
    <name evidence="1" type="ORF">OCV77_08370</name>
</gene>
<name>A0ABT2T2N2_9FIRM</name>
<reference evidence="1 2" key="1">
    <citation type="journal article" date="2021" name="ISME Commun">
        <title>Automated analysis of genomic sequences facilitates high-throughput and comprehensive description of bacteria.</title>
        <authorList>
            <person name="Hitch T.C.A."/>
        </authorList>
    </citation>
    <scope>NUCLEOTIDE SEQUENCE [LARGE SCALE GENOMIC DNA]</scope>
    <source>
        <strain evidence="1 2">Sanger_18</strain>
    </source>
</reference>
<evidence type="ECO:0000313" key="1">
    <source>
        <dbReference type="EMBL" id="MCU6744508.1"/>
    </source>
</evidence>
<dbReference type="EMBL" id="JAOQKJ010000006">
    <property type="protein sequence ID" value="MCU6744508.1"/>
    <property type="molecule type" value="Genomic_DNA"/>
</dbReference>
<dbReference type="RefSeq" id="WP_262574749.1">
    <property type="nucleotide sequence ID" value="NZ_JAOQKJ010000006.1"/>
</dbReference>
<comment type="caution">
    <text evidence="1">The sequence shown here is derived from an EMBL/GenBank/DDBJ whole genome shotgun (WGS) entry which is preliminary data.</text>
</comment>
<organism evidence="1 2">
    <name type="scientific">Suilimivivens aceti</name>
    <dbReference type="NCBI Taxonomy" id="2981774"/>
    <lineage>
        <taxon>Bacteria</taxon>
        <taxon>Bacillati</taxon>
        <taxon>Bacillota</taxon>
        <taxon>Clostridia</taxon>
        <taxon>Lachnospirales</taxon>
        <taxon>Lachnospiraceae</taxon>
        <taxon>Suilimivivens</taxon>
    </lineage>
</organism>
<accession>A0ABT2T2N2</accession>